<dbReference type="Proteomes" id="UP000189739">
    <property type="component" value="Unassembled WGS sequence"/>
</dbReference>
<dbReference type="AlphaFoldDB" id="A0A1S9PMB1"/>
<organism evidence="1 2">
    <name type="scientific">Mucilaginibacter pedocola</name>
    <dbReference type="NCBI Taxonomy" id="1792845"/>
    <lineage>
        <taxon>Bacteria</taxon>
        <taxon>Pseudomonadati</taxon>
        <taxon>Bacteroidota</taxon>
        <taxon>Sphingobacteriia</taxon>
        <taxon>Sphingobacteriales</taxon>
        <taxon>Sphingobacteriaceae</taxon>
        <taxon>Mucilaginibacter</taxon>
    </lineage>
</organism>
<dbReference type="EMBL" id="MBTF01000001">
    <property type="protein sequence ID" value="OOQ62077.1"/>
    <property type="molecule type" value="Genomic_DNA"/>
</dbReference>
<comment type="caution">
    <text evidence="1">The sequence shown here is derived from an EMBL/GenBank/DDBJ whole genome shotgun (WGS) entry which is preliminary data.</text>
</comment>
<dbReference type="STRING" id="1792845.BC343_03230"/>
<protein>
    <submittedName>
        <fullName evidence="1">Uncharacterized protein</fullName>
    </submittedName>
</protein>
<evidence type="ECO:0000313" key="1">
    <source>
        <dbReference type="EMBL" id="OOQ62077.1"/>
    </source>
</evidence>
<keyword evidence="2" id="KW-1185">Reference proteome</keyword>
<sequence>MPITANGISTTKKNAIIHLLYYNKPYSVAAQYLINTGHAKKDKNGDYYEIVTTEVIELTSDKLTITEREGRRTTFVKKADH</sequence>
<proteinExistence type="predicted"/>
<accession>A0A1S9PMB1</accession>
<dbReference type="RefSeq" id="WP_078346271.1">
    <property type="nucleotide sequence ID" value="NZ_MBTF01000001.1"/>
</dbReference>
<reference evidence="1 2" key="1">
    <citation type="submission" date="2016-07" db="EMBL/GenBank/DDBJ databases">
        <title>Genomic analysis of zinc-resistant bacterium Mucilaginibacter pedocola TBZ30.</title>
        <authorList>
            <person name="Huang J."/>
            <person name="Tang J."/>
        </authorList>
    </citation>
    <scope>NUCLEOTIDE SEQUENCE [LARGE SCALE GENOMIC DNA]</scope>
    <source>
        <strain evidence="1 2">TBZ30</strain>
    </source>
</reference>
<evidence type="ECO:0000313" key="2">
    <source>
        <dbReference type="Proteomes" id="UP000189739"/>
    </source>
</evidence>
<name>A0A1S9PMB1_9SPHI</name>
<gene>
    <name evidence="1" type="ORF">BC343_03230</name>
</gene>
<dbReference type="OrthoDB" id="1425941at2"/>